<evidence type="ECO:0000256" key="5">
    <source>
        <dbReference type="ARBA" id="ARBA00023163"/>
    </source>
</evidence>
<dbReference type="Proteomes" id="UP000053095">
    <property type="component" value="Unassembled WGS sequence"/>
</dbReference>
<keyword evidence="6" id="KW-0539">Nucleus</keyword>
<feature type="compositionally biased region" description="Polar residues" evidence="7">
    <location>
        <begin position="65"/>
        <end position="75"/>
    </location>
</feature>
<organism evidence="9 10">
    <name type="scientific">Talaromyces pinophilus</name>
    <name type="common">Penicillium pinophilum</name>
    <dbReference type="NCBI Taxonomy" id="128442"/>
    <lineage>
        <taxon>Eukaryota</taxon>
        <taxon>Fungi</taxon>
        <taxon>Dikarya</taxon>
        <taxon>Ascomycota</taxon>
        <taxon>Pezizomycotina</taxon>
        <taxon>Eurotiomycetes</taxon>
        <taxon>Eurotiomycetidae</taxon>
        <taxon>Eurotiales</taxon>
        <taxon>Trichocomaceae</taxon>
        <taxon>Talaromyces</taxon>
        <taxon>Talaromyces sect. Talaromyces</taxon>
    </lineage>
</organism>
<evidence type="ECO:0000313" key="9">
    <source>
        <dbReference type="EMBL" id="GAM40329.1"/>
    </source>
</evidence>
<proteinExistence type="predicted"/>
<evidence type="ECO:0000256" key="6">
    <source>
        <dbReference type="ARBA" id="ARBA00023242"/>
    </source>
</evidence>
<feature type="compositionally biased region" description="Polar residues" evidence="7">
    <location>
        <begin position="674"/>
        <end position="698"/>
    </location>
</feature>
<dbReference type="PROSITE" id="PS50048">
    <property type="entry name" value="ZN2_CY6_FUNGAL_2"/>
    <property type="match status" value="1"/>
</dbReference>
<keyword evidence="2" id="KW-0479">Metal-binding</keyword>
<evidence type="ECO:0000256" key="7">
    <source>
        <dbReference type="SAM" id="MobiDB-lite"/>
    </source>
</evidence>
<feature type="compositionally biased region" description="Low complexity" evidence="7">
    <location>
        <begin position="649"/>
        <end position="673"/>
    </location>
</feature>
<evidence type="ECO:0000259" key="8">
    <source>
        <dbReference type="PROSITE" id="PS50048"/>
    </source>
</evidence>
<dbReference type="InterPro" id="IPR001138">
    <property type="entry name" value="Zn2Cys6_DnaBD"/>
</dbReference>
<keyword evidence="10" id="KW-1185">Reference proteome</keyword>
<feature type="region of interest" description="Disordered" evidence="7">
    <location>
        <begin position="649"/>
        <end position="698"/>
    </location>
</feature>
<evidence type="ECO:0000256" key="1">
    <source>
        <dbReference type="ARBA" id="ARBA00004123"/>
    </source>
</evidence>
<dbReference type="InterPro" id="IPR007219">
    <property type="entry name" value="XnlR_reg_dom"/>
</dbReference>
<evidence type="ECO:0000313" key="10">
    <source>
        <dbReference type="Proteomes" id="UP000053095"/>
    </source>
</evidence>
<gene>
    <name evidence="9" type="ORF">TCE0_038f12599</name>
</gene>
<dbReference type="GO" id="GO:0000976">
    <property type="term" value="F:transcription cis-regulatory region binding"/>
    <property type="evidence" value="ECO:0007669"/>
    <property type="project" value="TreeGrafter"/>
</dbReference>
<keyword evidence="5" id="KW-0804">Transcription</keyword>
<sequence>MPKRSWNQVDGAATQPIRRGANKTSTADIHIKSGSPSSPDDVKVNFSHPPTPTLTDAGSEPRSAKSGSRQRAASTHSDDNEQIAWPSITRKVKACAACRKQKIKCDMDDDHPPCKRCKERGLSCKLNKSLQTLIDEESRWRKTVSHDLTIMHSALEETLRALSLPALPSLHTPLPELGSLQEPEAPITHTTTESITARDPEISSQLQPAQETSSHIPIESLYELTRLRSLRGETVEEQPSNHDDFISRGLVPVDEAEKLFHFYQTQLDPYIYGLASKYKTLENLRRSSSLLTACICTVAASHQAGNGQLYETCNQEFRRLVSGSMFERRISLDYLRALVIGSYWLSDVSWTLAGLAVRRASDINLHKFYYRIIDSANGFAQTPDSWDPSDPEASIDPVRLWYLLYICDQHLSILYTRAPMIREDDTIRGWRAYLESPHASQSDIRISSQVALMTLLSQIREFFGVDASKSIPRGAMPHINTFSHHLDKWLAHWSSKLRPNEHIGNFPSKGVLLHYHFGKLHLYSHVFRGLKSGDHIEHIPSYFKDAASTAVSHATTILELLLGDADIRRSIIGVPHYFHTMVAFACVVLLKVVDRYRDDLGIDVATTHALIQRVIDFFRHVNCGQYHLVHWMADGLAKMLVQSSCAQSSRGSTSSGSINGSINGSVNSSSHSNVPLSWDNTHSHTNNQNGGSRGINTMSPSIVHHDSVDNTLFNSVSEIPEQPSFLSLDPRFGNFNAEDDDNAMMVGGSGVGAGMGGGAGAFLPMLDGIEGGDYGLTDLSFNFV</sequence>
<dbReference type="SUPFAM" id="SSF57701">
    <property type="entry name" value="Zn2/Cys6 DNA-binding domain"/>
    <property type="match status" value="1"/>
</dbReference>
<dbReference type="Gene3D" id="4.10.240.10">
    <property type="entry name" value="Zn(2)-C6 fungal-type DNA-binding domain"/>
    <property type="match status" value="1"/>
</dbReference>
<protein>
    <recommendedName>
        <fullName evidence="8">Zn(2)-C6 fungal-type domain-containing protein</fullName>
    </recommendedName>
</protein>
<feature type="region of interest" description="Disordered" evidence="7">
    <location>
        <begin position="1"/>
        <end position="83"/>
    </location>
</feature>
<dbReference type="InterPro" id="IPR051089">
    <property type="entry name" value="prtT"/>
</dbReference>
<feature type="domain" description="Zn(2)-C6 fungal-type" evidence="8">
    <location>
        <begin position="94"/>
        <end position="126"/>
    </location>
</feature>
<dbReference type="PANTHER" id="PTHR31845:SF17">
    <property type="entry name" value="ZN(II)2CYS6 TRANSCRIPTION FACTOR (EUROFUNG)"/>
    <property type="match status" value="1"/>
</dbReference>
<dbReference type="GO" id="GO:0006351">
    <property type="term" value="P:DNA-templated transcription"/>
    <property type="evidence" value="ECO:0007669"/>
    <property type="project" value="InterPro"/>
</dbReference>
<dbReference type="InterPro" id="IPR036864">
    <property type="entry name" value="Zn2-C6_fun-type_DNA-bd_sf"/>
</dbReference>
<dbReference type="AlphaFoldDB" id="A0A0B8N1A1"/>
<dbReference type="GO" id="GO:0008270">
    <property type="term" value="F:zinc ion binding"/>
    <property type="evidence" value="ECO:0007669"/>
    <property type="project" value="InterPro"/>
</dbReference>
<dbReference type="SMART" id="SM00066">
    <property type="entry name" value="GAL4"/>
    <property type="match status" value="1"/>
</dbReference>
<feature type="region of interest" description="Disordered" evidence="7">
    <location>
        <begin position="191"/>
        <end position="210"/>
    </location>
</feature>
<dbReference type="Pfam" id="PF00172">
    <property type="entry name" value="Zn_clus"/>
    <property type="match status" value="1"/>
</dbReference>
<keyword evidence="3" id="KW-0805">Transcription regulation</keyword>
<dbReference type="GO" id="GO:0000981">
    <property type="term" value="F:DNA-binding transcription factor activity, RNA polymerase II-specific"/>
    <property type="evidence" value="ECO:0007669"/>
    <property type="project" value="InterPro"/>
</dbReference>
<accession>A0A0B8N1A1</accession>
<name>A0A0B8N1A1_TALPI</name>
<evidence type="ECO:0000256" key="3">
    <source>
        <dbReference type="ARBA" id="ARBA00023015"/>
    </source>
</evidence>
<comment type="subcellular location">
    <subcellularLocation>
        <location evidence="1">Nucleus</location>
    </subcellularLocation>
</comment>
<dbReference type="CDD" id="cd12148">
    <property type="entry name" value="fungal_TF_MHR"/>
    <property type="match status" value="1"/>
</dbReference>
<evidence type="ECO:0000256" key="2">
    <source>
        <dbReference type="ARBA" id="ARBA00022723"/>
    </source>
</evidence>
<dbReference type="PROSITE" id="PS00463">
    <property type="entry name" value="ZN2_CY6_FUNGAL_1"/>
    <property type="match status" value="1"/>
</dbReference>
<dbReference type="CDD" id="cd00067">
    <property type="entry name" value="GAL4"/>
    <property type="match status" value="1"/>
</dbReference>
<dbReference type="PANTHER" id="PTHR31845">
    <property type="entry name" value="FINGER DOMAIN PROTEIN, PUTATIVE-RELATED"/>
    <property type="match status" value="1"/>
</dbReference>
<dbReference type="GO" id="GO:0005634">
    <property type="term" value="C:nucleus"/>
    <property type="evidence" value="ECO:0007669"/>
    <property type="project" value="UniProtKB-SubCell"/>
</dbReference>
<dbReference type="EMBL" id="DF933834">
    <property type="protein sequence ID" value="GAM40329.1"/>
    <property type="molecule type" value="Genomic_DNA"/>
</dbReference>
<dbReference type="SMART" id="SM00906">
    <property type="entry name" value="Fungal_trans"/>
    <property type="match status" value="1"/>
</dbReference>
<reference evidence="10" key="1">
    <citation type="journal article" date="2015" name="Genome Announc.">
        <title>Draft genome sequence of Talaromyces cellulolyticus strain Y-94, a source of lignocellulosic biomass-degrading enzymes.</title>
        <authorList>
            <person name="Fujii T."/>
            <person name="Koike H."/>
            <person name="Sawayama S."/>
            <person name="Yano S."/>
            <person name="Inoue H."/>
        </authorList>
    </citation>
    <scope>NUCLEOTIDE SEQUENCE [LARGE SCALE GENOMIC DNA]</scope>
    <source>
        <strain evidence="10">Y-94</strain>
    </source>
</reference>
<keyword evidence="4" id="KW-0238">DNA-binding</keyword>
<evidence type="ECO:0000256" key="4">
    <source>
        <dbReference type="ARBA" id="ARBA00023125"/>
    </source>
</evidence>